<dbReference type="InterPro" id="IPR013525">
    <property type="entry name" value="ABC2_TM"/>
</dbReference>
<feature type="region of interest" description="Disordered" evidence="6">
    <location>
        <begin position="1"/>
        <end position="20"/>
    </location>
</feature>
<feature type="compositionally biased region" description="Low complexity" evidence="6">
    <location>
        <begin position="9"/>
        <end position="20"/>
    </location>
</feature>
<feature type="transmembrane region" description="Helical" evidence="5">
    <location>
        <begin position="145"/>
        <end position="164"/>
    </location>
</feature>
<organism evidence="8 9">
    <name type="scientific">Pararhodospirillum oryzae</name>
    <dbReference type="NCBI Taxonomy" id="478448"/>
    <lineage>
        <taxon>Bacteria</taxon>
        <taxon>Pseudomonadati</taxon>
        <taxon>Pseudomonadota</taxon>
        <taxon>Alphaproteobacteria</taxon>
        <taxon>Rhodospirillales</taxon>
        <taxon>Rhodospirillaceae</taxon>
        <taxon>Pararhodospirillum</taxon>
    </lineage>
</organism>
<dbReference type="InterPro" id="IPR000412">
    <property type="entry name" value="ABC_2_transport"/>
</dbReference>
<keyword evidence="4 5" id="KW-0472">Membrane</keyword>
<evidence type="ECO:0000259" key="7">
    <source>
        <dbReference type="PROSITE" id="PS51012"/>
    </source>
</evidence>
<dbReference type="PRINTS" id="PR00164">
    <property type="entry name" value="ABC2TRNSPORT"/>
</dbReference>
<name>A0A512HBT0_9PROT</name>
<comment type="subcellular location">
    <subcellularLocation>
        <location evidence="5">Cell inner membrane</location>
        <topology evidence="5">Multi-pass membrane protein</topology>
    </subcellularLocation>
    <subcellularLocation>
        <location evidence="1">Membrane</location>
        <topology evidence="1">Multi-pass membrane protein</topology>
    </subcellularLocation>
</comment>
<evidence type="ECO:0000256" key="4">
    <source>
        <dbReference type="ARBA" id="ARBA00023136"/>
    </source>
</evidence>
<sequence>MSAPLDSFSRPSPTVSPPASVVSMPQARRLGAFNGRGLWELYLKEVRRFLKVYLQTLIAPVITTLIFLAIFVLSIGPDMPRHDVGFTTFLAPGLIMMAMVQNAFANTSSSIMIGKVQGNIVDVLMPPLSPAELTLAFTLGGVTRGLMVGILVAAVMAFFVPFPIHHPFHVVYHAVGASLMLSLLGVLAGVWAEKFDHMASVTNFIITPLSFLSGTFYTIDSLPGPARLLAHLNPFFYMIDGFRYGFIGHDQATPGLGLVVVGVANVGLALGCWAMIRAGYKLKS</sequence>
<evidence type="ECO:0000256" key="2">
    <source>
        <dbReference type="ARBA" id="ARBA00022692"/>
    </source>
</evidence>
<evidence type="ECO:0000313" key="9">
    <source>
        <dbReference type="Proteomes" id="UP000321567"/>
    </source>
</evidence>
<dbReference type="PIRSF" id="PIRSF006648">
    <property type="entry name" value="DrrB"/>
    <property type="match status" value="1"/>
</dbReference>
<comment type="caution">
    <text evidence="8">The sequence shown here is derived from an EMBL/GenBank/DDBJ whole genome shotgun (WGS) entry which is preliminary data.</text>
</comment>
<feature type="transmembrane region" description="Helical" evidence="5">
    <location>
        <begin position="170"/>
        <end position="192"/>
    </location>
</feature>
<evidence type="ECO:0000256" key="5">
    <source>
        <dbReference type="RuleBase" id="RU361157"/>
    </source>
</evidence>
<evidence type="ECO:0000256" key="6">
    <source>
        <dbReference type="SAM" id="MobiDB-lite"/>
    </source>
</evidence>
<keyword evidence="3 5" id="KW-1133">Transmembrane helix</keyword>
<dbReference type="GO" id="GO:0043190">
    <property type="term" value="C:ATP-binding cassette (ABC) transporter complex"/>
    <property type="evidence" value="ECO:0007669"/>
    <property type="project" value="InterPro"/>
</dbReference>
<dbReference type="InterPro" id="IPR052522">
    <property type="entry name" value="ABC-2_transport_permease"/>
</dbReference>
<dbReference type="GO" id="GO:0140359">
    <property type="term" value="F:ABC-type transporter activity"/>
    <property type="evidence" value="ECO:0007669"/>
    <property type="project" value="InterPro"/>
</dbReference>
<evidence type="ECO:0000313" key="8">
    <source>
        <dbReference type="EMBL" id="GEO82898.1"/>
    </source>
</evidence>
<dbReference type="EMBL" id="BJZO01000127">
    <property type="protein sequence ID" value="GEO82898.1"/>
    <property type="molecule type" value="Genomic_DNA"/>
</dbReference>
<protein>
    <recommendedName>
        <fullName evidence="5">Transport permease protein</fullName>
    </recommendedName>
</protein>
<dbReference type="Pfam" id="PF01061">
    <property type="entry name" value="ABC2_membrane"/>
    <property type="match status" value="1"/>
</dbReference>
<keyword evidence="9" id="KW-1185">Reference proteome</keyword>
<dbReference type="InterPro" id="IPR047817">
    <property type="entry name" value="ABC2_TM_bact-type"/>
</dbReference>
<feature type="transmembrane region" description="Helical" evidence="5">
    <location>
        <begin position="199"/>
        <end position="219"/>
    </location>
</feature>
<accession>A0A512HBT0</accession>
<feature type="transmembrane region" description="Helical" evidence="5">
    <location>
        <begin position="52"/>
        <end position="73"/>
    </location>
</feature>
<feature type="transmembrane region" description="Helical" evidence="5">
    <location>
        <begin position="85"/>
        <end position="105"/>
    </location>
</feature>
<gene>
    <name evidence="8" type="ORF">ROR02_30290</name>
</gene>
<dbReference type="PROSITE" id="PS51012">
    <property type="entry name" value="ABC_TM2"/>
    <property type="match status" value="1"/>
</dbReference>
<dbReference type="PANTHER" id="PTHR43332:SF2">
    <property type="entry name" value="INNER MEMBRANE TRANSPORT PERMEASE YADH"/>
    <property type="match status" value="1"/>
</dbReference>
<feature type="domain" description="ABC transmembrane type-2" evidence="7">
    <location>
        <begin position="51"/>
        <end position="278"/>
    </location>
</feature>
<evidence type="ECO:0000256" key="3">
    <source>
        <dbReference type="ARBA" id="ARBA00022989"/>
    </source>
</evidence>
<keyword evidence="5" id="KW-1003">Cell membrane</keyword>
<dbReference type="PANTHER" id="PTHR43332">
    <property type="entry name" value="INNER MEMBRANE TRANSPORT PERMEASE YADH-RELATED"/>
    <property type="match status" value="1"/>
</dbReference>
<keyword evidence="2 5" id="KW-0812">Transmembrane</keyword>
<proteinExistence type="inferred from homology"/>
<feature type="transmembrane region" description="Helical" evidence="5">
    <location>
        <begin position="256"/>
        <end position="276"/>
    </location>
</feature>
<comment type="similarity">
    <text evidence="5">Belongs to the ABC-2 integral membrane protein family.</text>
</comment>
<dbReference type="AlphaFoldDB" id="A0A512HBT0"/>
<evidence type="ECO:0000256" key="1">
    <source>
        <dbReference type="ARBA" id="ARBA00004141"/>
    </source>
</evidence>
<keyword evidence="5" id="KW-0813">Transport</keyword>
<dbReference type="Proteomes" id="UP000321567">
    <property type="component" value="Unassembled WGS sequence"/>
</dbReference>
<reference evidence="8 9" key="1">
    <citation type="submission" date="2019-07" db="EMBL/GenBank/DDBJ databases">
        <title>Whole genome shotgun sequence of Rhodospirillum oryzae NBRC 107573.</title>
        <authorList>
            <person name="Hosoyama A."/>
            <person name="Uohara A."/>
            <person name="Ohji S."/>
            <person name="Ichikawa N."/>
        </authorList>
    </citation>
    <scope>NUCLEOTIDE SEQUENCE [LARGE SCALE GENOMIC DNA]</scope>
    <source>
        <strain evidence="8 9">NBRC 107573</strain>
    </source>
</reference>